<gene>
    <name evidence="1" type="ORF">PHISCL_10631</name>
</gene>
<dbReference type="EMBL" id="MVGC01001806">
    <property type="protein sequence ID" value="RJE17032.1"/>
    <property type="molecule type" value="Genomic_DNA"/>
</dbReference>
<protein>
    <submittedName>
        <fullName evidence="1">Uncharacterized protein</fullName>
    </submittedName>
</protein>
<evidence type="ECO:0000313" key="2">
    <source>
        <dbReference type="Proteomes" id="UP000266188"/>
    </source>
</evidence>
<sequence>MGAGLSPVTRSETPRENVAGIAVCLVSMVVILQFPAMEKGNEQEMNLQGAKEGQIVKVAVITSFVA</sequence>
<reference evidence="2" key="1">
    <citation type="submission" date="2017-02" db="EMBL/GenBank/DDBJ databases">
        <authorList>
            <person name="Tafer H."/>
            <person name="Lopandic K."/>
        </authorList>
    </citation>
    <scope>NUCLEOTIDE SEQUENCE [LARGE SCALE GENOMIC DNA]</scope>
    <source>
        <strain evidence="2">CBS 366.77</strain>
    </source>
</reference>
<dbReference type="AlphaFoldDB" id="A0A3A2Z1S0"/>
<accession>A0A3A2Z1S0</accession>
<name>A0A3A2Z1S0_9EURO</name>
<organism evidence="1 2">
    <name type="scientific">Aspergillus sclerotialis</name>
    <dbReference type="NCBI Taxonomy" id="2070753"/>
    <lineage>
        <taxon>Eukaryota</taxon>
        <taxon>Fungi</taxon>
        <taxon>Dikarya</taxon>
        <taxon>Ascomycota</taxon>
        <taxon>Pezizomycotina</taxon>
        <taxon>Eurotiomycetes</taxon>
        <taxon>Eurotiomycetidae</taxon>
        <taxon>Eurotiales</taxon>
        <taxon>Aspergillaceae</taxon>
        <taxon>Aspergillus</taxon>
        <taxon>Aspergillus subgen. Polypaecilum</taxon>
    </lineage>
</organism>
<dbReference type="Proteomes" id="UP000266188">
    <property type="component" value="Unassembled WGS sequence"/>
</dbReference>
<proteinExistence type="predicted"/>
<evidence type="ECO:0000313" key="1">
    <source>
        <dbReference type="EMBL" id="RJE17032.1"/>
    </source>
</evidence>
<keyword evidence="2" id="KW-1185">Reference proteome</keyword>
<comment type="caution">
    <text evidence="1">The sequence shown here is derived from an EMBL/GenBank/DDBJ whole genome shotgun (WGS) entry which is preliminary data.</text>
</comment>